<reference evidence="1" key="1">
    <citation type="submission" date="2020-08" db="EMBL/GenBank/DDBJ databases">
        <title>Genome public.</title>
        <authorList>
            <person name="Liu C."/>
            <person name="Sun Q."/>
        </authorList>
    </citation>
    <scope>NUCLEOTIDE SEQUENCE</scope>
    <source>
        <strain evidence="1">BX22</strain>
    </source>
</reference>
<organism evidence="1 2">
    <name type="scientific">Ornithinibacillus hominis</name>
    <dbReference type="NCBI Taxonomy" id="2763055"/>
    <lineage>
        <taxon>Bacteria</taxon>
        <taxon>Bacillati</taxon>
        <taxon>Bacillota</taxon>
        <taxon>Bacilli</taxon>
        <taxon>Bacillales</taxon>
        <taxon>Bacillaceae</taxon>
        <taxon>Ornithinibacillus</taxon>
    </lineage>
</organism>
<comment type="caution">
    <text evidence="1">The sequence shown here is derived from an EMBL/GenBank/DDBJ whole genome shotgun (WGS) entry which is preliminary data.</text>
</comment>
<accession>A0A923L845</accession>
<evidence type="ECO:0000313" key="2">
    <source>
        <dbReference type="Proteomes" id="UP000637359"/>
    </source>
</evidence>
<name>A0A923L845_9BACI</name>
<sequence>MNLIVFATIQGDKTVDNEKIHTEEIGENEKKIEEKPKWLEMTLLGK</sequence>
<protein>
    <submittedName>
        <fullName evidence="1">Uncharacterized protein</fullName>
    </submittedName>
</protein>
<proteinExistence type="predicted"/>
<dbReference type="AlphaFoldDB" id="A0A923L845"/>
<evidence type="ECO:0000313" key="1">
    <source>
        <dbReference type="EMBL" id="MBC5638266.1"/>
    </source>
</evidence>
<keyword evidence="2" id="KW-1185">Reference proteome</keyword>
<dbReference type="RefSeq" id="WP_186870970.1">
    <property type="nucleotide sequence ID" value="NZ_JACOOL010000013.1"/>
</dbReference>
<dbReference type="EMBL" id="JACOOL010000013">
    <property type="protein sequence ID" value="MBC5638266.1"/>
    <property type="molecule type" value="Genomic_DNA"/>
</dbReference>
<dbReference type="Proteomes" id="UP000637359">
    <property type="component" value="Unassembled WGS sequence"/>
</dbReference>
<gene>
    <name evidence="1" type="ORF">H8S33_15825</name>
</gene>